<dbReference type="EMBL" id="CVRR01000021">
    <property type="protein sequence ID" value="CRL39192.1"/>
    <property type="molecule type" value="Genomic_DNA"/>
</dbReference>
<sequence length="282" mass="32788">MPSTYAHYRLGQQVRRELEGNERKIIEKYPQLYLIGLHGPDILFYYKPLRPNPVNQIGYDLHGHSGKEFFERAKNIINSQKEKEPFLAYTYGVLNHFALDVSCHGYIDEKIAASGISHTEIEVEFDRMLMLMDGKDPLRQNLTEHIVPCMENAEVIRWFYPKTTPADVREALKGMITYNNMLIAPSRIRRFFIYALLYVSGNYKEMHGLLVNYRKNPQCEDSNRQLMQYYRQAKLSALRMISQFGTYLDGSRGLEPIFDYSFGSQLVGKEVVQNGKEVKHAV</sequence>
<proteinExistence type="predicted"/>
<organism evidence="2 3">
    <name type="scientific">Roseburia faecis</name>
    <dbReference type="NCBI Taxonomy" id="301302"/>
    <lineage>
        <taxon>Bacteria</taxon>
        <taxon>Bacillati</taxon>
        <taxon>Bacillota</taxon>
        <taxon>Clostridia</taxon>
        <taxon>Lachnospirales</taxon>
        <taxon>Lachnospiraceae</taxon>
        <taxon>Roseburia</taxon>
    </lineage>
</organism>
<gene>
    <name evidence="2" type="ORF">M72_29161</name>
</gene>
<protein>
    <recommendedName>
        <fullName evidence="1">Phospholipase C/D domain-containing protein</fullName>
    </recommendedName>
</protein>
<evidence type="ECO:0000313" key="2">
    <source>
        <dbReference type="EMBL" id="CRL39192.1"/>
    </source>
</evidence>
<dbReference type="AlphaFoldDB" id="A0A0M6WP23"/>
<reference evidence="3" key="1">
    <citation type="submission" date="2015-05" db="EMBL/GenBank/DDBJ databases">
        <authorList>
            <consortium name="Pathogen Informatics"/>
        </authorList>
    </citation>
    <scope>NUCLEOTIDE SEQUENCE [LARGE SCALE GENOMIC DNA]</scope>
    <source>
        <strain evidence="3">M72</strain>
    </source>
</reference>
<dbReference type="STRING" id="301302.ERS852420_02401"/>
<feature type="domain" description="Phospholipase C/D" evidence="1">
    <location>
        <begin position="7"/>
        <end position="135"/>
    </location>
</feature>
<accession>A0A0M6WP23</accession>
<dbReference type="Proteomes" id="UP000049979">
    <property type="component" value="Unassembled WGS sequence"/>
</dbReference>
<dbReference type="OrthoDB" id="9810528at2"/>
<name>A0A0M6WP23_9FIRM</name>
<keyword evidence="3" id="KW-1185">Reference proteome</keyword>
<dbReference type="InterPro" id="IPR029002">
    <property type="entry name" value="PLPC/GPLD1"/>
</dbReference>
<dbReference type="RefSeq" id="WP_055068003.1">
    <property type="nucleotide sequence ID" value="NZ_CP173697.1"/>
</dbReference>
<dbReference type="Pfam" id="PF00882">
    <property type="entry name" value="Zn_dep_PLPC"/>
    <property type="match status" value="1"/>
</dbReference>
<evidence type="ECO:0000259" key="1">
    <source>
        <dbReference type="Pfam" id="PF00882"/>
    </source>
</evidence>
<evidence type="ECO:0000313" key="3">
    <source>
        <dbReference type="Proteomes" id="UP000049979"/>
    </source>
</evidence>